<gene>
    <name evidence="3" type="ORF">C1I91_17820</name>
</gene>
<dbReference type="Gene3D" id="3.40.50.150">
    <property type="entry name" value="Vaccinia Virus protein VP39"/>
    <property type="match status" value="1"/>
</dbReference>
<dbReference type="InterPro" id="IPR013216">
    <property type="entry name" value="Methyltransf_11"/>
</dbReference>
<evidence type="ECO:0000313" key="3">
    <source>
        <dbReference type="EMBL" id="QAA33355.1"/>
    </source>
</evidence>
<dbReference type="PANTHER" id="PTHR44068:SF1">
    <property type="entry name" value="HYPOTHETICAL LOC100005854"/>
    <property type="match status" value="1"/>
</dbReference>
<proteinExistence type="predicted"/>
<organism evidence="3 4">
    <name type="scientific">Clostridium manihotivorum</name>
    <dbReference type="NCBI Taxonomy" id="2320868"/>
    <lineage>
        <taxon>Bacteria</taxon>
        <taxon>Bacillati</taxon>
        <taxon>Bacillota</taxon>
        <taxon>Clostridia</taxon>
        <taxon>Eubacteriales</taxon>
        <taxon>Clostridiaceae</taxon>
        <taxon>Clostridium</taxon>
    </lineage>
</organism>
<dbReference type="GO" id="GO:0032259">
    <property type="term" value="P:methylation"/>
    <property type="evidence" value="ECO:0007669"/>
    <property type="project" value="UniProtKB-KW"/>
</dbReference>
<dbReference type="Pfam" id="PF08241">
    <property type="entry name" value="Methyltransf_11"/>
    <property type="match status" value="1"/>
</dbReference>
<dbReference type="SUPFAM" id="SSF53335">
    <property type="entry name" value="S-adenosyl-L-methionine-dependent methyltransferases"/>
    <property type="match status" value="1"/>
</dbReference>
<dbReference type="CDD" id="cd02440">
    <property type="entry name" value="AdoMet_MTases"/>
    <property type="match status" value="1"/>
</dbReference>
<keyword evidence="4" id="KW-1185">Reference proteome</keyword>
<protein>
    <submittedName>
        <fullName evidence="3">SAM-dependent methyltransferase</fullName>
    </submittedName>
</protein>
<dbReference type="InterPro" id="IPR029063">
    <property type="entry name" value="SAM-dependent_MTases_sf"/>
</dbReference>
<evidence type="ECO:0000259" key="2">
    <source>
        <dbReference type="Pfam" id="PF08241"/>
    </source>
</evidence>
<name>A0A3R5UA63_9CLOT</name>
<reference evidence="3 4" key="1">
    <citation type="submission" date="2018-01" db="EMBL/GenBank/DDBJ databases">
        <title>Genome Sequencing and Assembly of Anaerobacter polyendosporus strain CT4.</title>
        <authorList>
            <person name="Tachaapaikoon C."/>
            <person name="Sutheeworapong S."/>
            <person name="Jenjaroenpun P."/>
            <person name="Wongsurawat T."/>
            <person name="Nookeaw I."/>
            <person name="Cheawchanlertfa P."/>
            <person name="Kosugi A."/>
            <person name="Cheevadhanarak S."/>
            <person name="Ratanakhanokchai K."/>
        </authorList>
    </citation>
    <scope>NUCLEOTIDE SEQUENCE [LARGE SCALE GENOMIC DNA]</scope>
    <source>
        <strain evidence="3 4">CT4</strain>
    </source>
</reference>
<dbReference type="GO" id="GO:0003838">
    <property type="term" value="F:sterol 24-C-methyltransferase activity"/>
    <property type="evidence" value="ECO:0007669"/>
    <property type="project" value="TreeGrafter"/>
</dbReference>
<dbReference type="EMBL" id="CP025746">
    <property type="protein sequence ID" value="QAA33355.1"/>
    <property type="molecule type" value="Genomic_DNA"/>
</dbReference>
<keyword evidence="1 3" id="KW-0808">Transferase</keyword>
<dbReference type="AlphaFoldDB" id="A0A3R5UA63"/>
<dbReference type="RefSeq" id="WP_128214078.1">
    <property type="nucleotide sequence ID" value="NZ_CP025746.1"/>
</dbReference>
<accession>A0A3R5UA63</accession>
<feature type="domain" description="Methyltransferase type 11" evidence="2">
    <location>
        <begin position="50"/>
        <end position="149"/>
    </location>
</feature>
<dbReference type="KEGG" id="cmah:C1I91_17820"/>
<dbReference type="PANTHER" id="PTHR44068">
    <property type="entry name" value="ZGC:194242"/>
    <property type="match status" value="1"/>
</dbReference>
<dbReference type="Proteomes" id="UP000286268">
    <property type="component" value="Chromosome"/>
</dbReference>
<evidence type="ECO:0000313" key="4">
    <source>
        <dbReference type="Proteomes" id="UP000286268"/>
    </source>
</evidence>
<dbReference type="GO" id="GO:0016126">
    <property type="term" value="P:sterol biosynthetic process"/>
    <property type="evidence" value="ECO:0007669"/>
    <property type="project" value="TreeGrafter"/>
</dbReference>
<keyword evidence="3" id="KW-0489">Methyltransferase</keyword>
<evidence type="ECO:0000256" key="1">
    <source>
        <dbReference type="ARBA" id="ARBA00022679"/>
    </source>
</evidence>
<dbReference type="InterPro" id="IPR050447">
    <property type="entry name" value="Erg6_SMT_methyltransf"/>
</dbReference>
<dbReference type="OrthoDB" id="9772751at2"/>
<sequence length="209" mass="23804">MSEIAKRLNQCRKPTGDLGKIIVEDMNKSHFNLTSWGLEKINIENDFLVLDIGCGGGKTVNRIAERADKGKVYGMDYSDDCVKWSIDLNINLIKENKVEIFQGTVENIPFEAEKFDLITAVETIYFWPDVKANFSEVRRVLKTGGTFAIINEMYDSEAFRDRNNEFAAIGNMNILSSEELKIVLSEVGFNDIEIDLVEEKNWLRCVCSK</sequence>